<dbReference type="Gene3D" id="3.90.215.10">
    <property type="entry name" value="Gamma Fibrinogen, chain A, domain 1"/>
    <property type="match status" value="1"/>
</dbReference>
<feature type="signal peptide" evidence="1">
    <location>
        <begin position="1"/>
        <end position="22"/>
    </location>
</feature>
<dbReference type="PANTHER" id="PTHR19143">
    <property type="entry name" value="FIBRINOGEN/TENASCIN/ANGIOPOEITIN"/>
    <property type="match status" value="1"/>
</dbReference>
<feature type="chain" id="PRO_5045710409" evidence="1">
    <location>
        <begin position="23"/>
        <end position="387"/>
    </location>
</feature>
<dbReference type="InterPro" id="IPR002181">
    <property type="entry name" value="Fibrinogen_a/b/g_C_dom"/>
</dbReference>
<evidence type="ECO:0000259" key="2">
    <source>
        <dbReference type="PROSITE" id="PS51406"/>
    </source>
</evidence>
<keyword evidence="1" id="KW-0732">Signal</keyword>
<evidence type="ECO:0000313" key="3">
    <source>
        <dbReference type="Proteomes" id="UP000694888"/>
    </source>
</evidence>
<dbReference type="PANTHER" id="PTHR19143:SF424">
    <property type="entry name" value="FIBRINOGEN C-TERMINAL DOMAIN-CONTAINING PROTEIN"/>
    <property type="match status" value="1"/>
</dbReference>
<protein>
    <submittedName>
        <fullName evidence="4">Angiopoietin-4</fullName>
    </submittedName>
</protein>
<dbReference type="SUPFAM" id="SSF56496">
    <property type="entry name" value="Fibrinogen C-terminal domain-like"/>
    <property type="match status" value="1"/>
</dbReference>
<reference evidence="4" key="1">
    <citation type="submission" date="2025-08" db="UniProtKB">
        <authorList>
            <consortium name="RefSeq"/>
        </authorList>
    </citation>
    <scope>IDENTIFICATION</scope>
</reference>
<dbReference type="InterPro" id="IPR036056">
    <property type="entry name" value="Fibrinogen-like_C"/>
</dbReference>
<dbReference type="GeneID" id="101853576"/>
<dbReference type="InterPro" id="IPR050373">
    <property type="entry name" value="Fibrinogen_C-term_domain"/>
</dbReference>
<name>A0ABM1A7A1_APLCA</name>
<gene>
    <name evidence="4" type="primary">LOC101853576</name>
</gene>
<keyword evidence="3" id="KW-1185">Reference proteome</keyword>
<sequence>MDAIWVSGNLILAAALSLSSNACVLNVTTSEVNVGKTANVSLKCFTPDHQHDISELIMLRILKWDHNKWSSVAKLQRGDDIEVKNKTEDALADGRISTVADSFLWLTWPVATYNTIGQYLCDAVSSTLQESVTHQKSLPVIITSNSSNRVFATQVLGETLQEYNNRRFLLKEQDEEENMAGTVEAHEEVGFDSKLRNQVQTLSHMAMESNAEYYDPGQLNSPERQILEKIQATAQRLETYSESDLNGLDDKNLKTLKVASEVNENQCPQQKQNATAIFEALQAGFERKLKVVKHLLQPQMCADVQGLGPRPVVLLHQCMVVTCDTVTDNGGWIVIQRRASADVDFFRGWVEYKHGFDDLSGNFLAWVGKNPPADKAGEIRTGVRFDI</sequence>
<dbReference type="RefSeq" id="XP_012942222.1">
    <property type="nucleotide sequence ID" value="XM_013086768.2"/>
</dbReference>
<organism evidence="3 4">
    <name type="scientific">Aplysia californica</name>
    <name type="common">California sea hare</name>
    <dbReference type="NCBI Taxonomy" id="6500"/>
    <lineage>
        <taxon>Eukaryota</taxon>
        <taxon>Metazoa</taxon>
        <taxon>Spiralia</taxon>
        <taxon>Lophotrochozoa</taxon>
        <taxon>Mollusca</taxon>
        <taxon>Gastropoda</taxon>
        <taxon>Heterobranchia</taxon>
        <taxon>Euthyneura</taxon>
        <taxon>Tectipleura</taxon>
        <taxon>Aplysiida</taxon>
        <taxon>Aplysioidea</taxon>
        <taxon>Aplysiidae</taxon>
        <taxon>Aplysia</taxon>
    </lineage>
</organism>
<dbReference type="Proteomes" id="UP000694888">
    <property type="component" value="Unplaced"/>
</dbReference>
<dbReference type="Pfam" id="PF00147">
    <property type="entry name" value="Fibrinogen_C"/>
    <property type="match status" value="1"/>
</dbReference>
<feature type="domain" description="Fibrinogen C-terminal" evidence="2">
    <location>
        <begin position="292"/>
        <end position="363"/>
    </location>
</feature>
<accession>A0ABM1A7A1</accession>
<dbReference type="PROSITE" id="PS51406">
    <property type="entry name" value="FIBRINOGEN_C_2"/>
    <property type="match status" value="1"/>
</dbReference>
<dbReference type="InterPro" id="IPR014716">
    <property type="entry name" value="Fibrinogen_a/b/g_C_1"/>
</dbReference>
<proteinExistence type="predicted"/>
<evidence type="ECO:0000256" key="1">
    <source>
        <dbReference type="SAM" id="SignalP"/>
    </source>
</evidence>
<evidence type="ECO:0000313" key="4">
    <source>
        <dbReference type="RefSeq" id="XP_012942222.1"/>
    </source>
</evidence>